<dbReference type="EMBL" id="KV424125">
    <property type="protein sequence ID" value="KZT51123.1"/>
    <property type="molecule type" value="Genomic_DNA"/>
</dbReference>
<reference evidence="7 9" key="1">
    <citation type="journal article" date="2016" name="Mol. Biol. Evol.">
        <title>Comparative Genomics of Early-Diverging Mushroom-Forming Fungi Provides Insights into the Origins of Lignocellulose Decay Capabilities.</title>
        <authorList>
            <person name="Nagy L.G."/>
            <person name="Riley R."/>
            <person name="Tritt A."/>
            <person name="Adam C."/>
            <person name="Daum C."/>
            <person name="Floudas D."/>
            <person name="Sun H."/>
            <person name="Yadav J.S."/>
            <person name="Pangilinan J."/>
            <person name="Larsson K.H."/>
            <person name="Matsuura K."/>
            <person name="Barry K."/>
            <person name="Labutti K."/>
            <person name="Kuo R."/>
            <person name="Ohm R.A."/>
            <person name="Bhattacharya S.S."/>
            <person name="Shirouzu T."/>
            <person name="Yoshinaga Y."/>
            <person name="Martin F.M."/>
            <person name="Grigoriev I.V."/>
            <person name="Hibbett D.S."/>
        </authorList>
    </citation>
    <scope>NUCLEOTIDE SEQUENCE [LARGE SCALE GENOMIC DNA]</scope>
    <source>
        <strain evidence="7 9">HHB12733</strain>
    </source>
</reference>
<dbReference type="GO" id="GO:0006508">
    <property type="term" value="P:proteolysis"/>
    <property type="evidence" value="ECO:0007669"/>
    <property type="project" value="UniProtKB-KW"/>
</dbReference>
<feature type="non-terminal residue" evidence="7">
    <location>
        <position position="1"/>
    </location>
</feature>
<sequence length="595" mass="65170">PPAPPTPVLPSPPAAATEQQPRAPQQPVAPLPVPPRPPAPPRPVTRPTPPPPQQLAPPPPPQQLAPPPPPQQPALPPPPQSAPPPPPTTARPAPPSSAPPTAPTTQLSHPSASLVKPVVIGDELEDFDESSLPPPAPPRPSAVDDMFLDGLTDALQVRELMPWVPTEPEVIADLRAPKPAPVPRAYPHAQVTGMGSSSSYGPPDNANRDPLGVFRDANWRQHPVAAASTSEVVEASMYDPLLDPISELFQPPPARHPDAPPVAKQQPKRKKKKPQAAVANVTPESERVKFQKPFAKPQSFDQWKPLPAGPWPPFDGKDRVITCPGGRDVHILVAEIQRLRTPGRMLTDVSINSWFTLLQAGWPFDRPRLSTPRKVKVFDSLAYAQLDKIYDLFDSQPEVFRVKKRKWAETWIAVKAKGHTKASPVLDWDDAFTYPEWFIPFCLDVHWLGARVSWGERRILMVDSAATPEWKNRVVRVQEILLAAVQHAGRPLPGWHFGAWTAANMQVIHQGSTNDCGLHLMGHGAAILNGHDASAMTIPDMAAFRQWWCLEVEKGRSVEARAEADLDDGELEVVEDDDGIEEAWDPGEVIQIDSD</sequence>
<evidence type="ECO:0000259" key="5">
    <source>
        <dbReference type="PROSITE" id="PS50600"/>
    </source>
</evidence>
<evidence type="ECO:0000256" key="1">
    <source>
        <dbReference type="ARBA" id="ARBA00005234"/>
    </source>
</evidence>
<dbReference type="PROSITE" id="PS50600">
    <property type="entry name" value="ULP_PROTEASE"/>
    <property type="match status" value="1"/>
</dbReference>
<dbReference type="SUPFAM" id="SSF54001">
    <property type="entry name" value="Cysteine proteinases"/>
    <property type="match status" value="1"/>
</dbReference>
<keyword evidence="9" id="KW-1185">Reference proteome</keyword>
<keyword evidence="2" id="KW-0645">Protease</keyword>
<evidence type="ECO:0000313" key="7">
    <source>
        <dbReference type="EMBL" id="KZT52063.1"/>
    </source>
</evidence>
<accession>A0A165D4M8</accession>
<evidence type="ECO:0000313" key="6">
    <source>
        <dbReference type="EMBL" id="KZT51123.1"/>
    </source>
</evidence>
<dbReference type="EMBL" id="KV424080">
    <property type="protein sequence ID" value="KZT52063.1"/>
    <property type="molecule type" value="Genomic_DNA"/>
</dbReference>
<dbReference type="InterPro" id="IPR038765">
    <property type="entry name" value="Papain-like_cys_pep_sf"/>
</dbReference>
<dbReference type="STRING" id="1353952.A0A165D4M8"/>
<organism evidence="7 9">
    <name type="scientific">Calocera cornea HHB12733</name>
    <dbReference type="NCBI Taxonomy" id="1353952"/>
    <lineage>
        <taxon>Eukaryota</taxon>
        <taxon>Fungi</taxon>
        <taxon>Dikarya</taxon>
        <taxon>Basidiomycota</taxon>
        <taxon>Agaricomycotina</taxon>
        <taxon>Dacrymycetes</taxon>
        <taxon>Dacrymycetales</taxon>
        <taxon>Dacrymycetaceae</taxon>
        <taxon>Calocera</taxon>
    </lineage>
</organism>
<dbReference type="Gene3D" id="3.40.395.10">
    <property type="entry name" value="Adenoviral Proteinase, Chain A"/>
    <property type="match status" value="1"/>
</dbReference>
<dbReference type="Pfam" id="PF02902">
    <property type="entry name" value="Peptidase_C48"/>
    <property type="match status" value="1"/>
</dbReference>
<proteinExistence type="inferred from homology"/>
<feature type="region of interest" description="Disordered" evidence="4">
    <location>
        <begin position="244"/>
        <end position="288"/>
    </location>
</feature>
<feature type="compositionally biased region" description="Low complexity" evidence="4">
    <location>
        <begin position="14"/>
        <end position="26"/>
    </location>
</feature>
<feature type="compositionally biased region" description="Acidic residues" evidence="4">
    <location>
        <begin position="576"/>
        <end position="585"/>
    </location>
</feature>
<dbReference type="GO" id="GO:0019783">
    <property type="term" value="F:ubiquitin-like protein peptidase activity"/>
    <property type="evidence" value="ECO:0007669"/>
    <property type="project" value="UniProtKB-ARBA"/>
</dbReference>
<name>A0A165D4M8_9BASI</name>
<dbReference type="Proteomes" id="UP000076842">
    <property type="component" value="Unassembled WGS sequence"/>
</dbReference>
<dbReference type="AlphaFoldDB" id="A0A165D4M8"/>
<evidence type="ECO:0000313" key="8">
    <source>
        <dbReference type="EMBL" id="KZT57703.1"/>
    </source>
</evidence>
<evidence type="ECO:0000256" key="4">
    <source>
        <dbReference type="SAM" id="MobiDB-lite"/>
    </source>
</evidence>
<gene>
    <name evidence="8" type="ORF">CALCODRAFT_483027</name>
    <name evidence="7" type="ORF">CALCODRAFT_487443</name>
    <name evidence="6" type="ORF">CALCODRAFT_488187</name>
</gene>
<feature type="region of interest" description="Disordered" evidence="4">
    <location>
        <begin position="576"/>
        <end position="595"/>
    </location>
</feature>
<dbReference type="GO" id="GO:0008234">
    <property type="term" value="F:cysteine-type peptidase activity"/>
    <property type="evidence" value="ECO:0007669"/>
    <property type="project" value="InterPro"/>
</dbReference>
<feature type="domain" description="Ubiquitin-like protease family profile" evidence="5">
    <location>
        <begin position="329"/>
        <end position="527"/>
    </location>
</feature>
<feature type="compositionally biased region" description="Pro residues" evidence="4">
    <location>
        <begin position="27"/>
        <end position="102"/>
    </location>
</feature>
<evidence type="ECO:0000256" key="2">
    <source>
        <dbReference type="ARBA" id="ARBA00022670"/>
    </source>
</evidence>
<dbReference type="EMBL" id="KV423960">
    <property type="protein sequence ID" value="KZT57703.1"/>
    <property type="molecule type" value="Genomic_DNA"/>
</dbReference>
<comment type="similarity">
    <text evidence="1">Belongs to the peptidase C48 family.</text>
</comment>
<evidence type="ECO:0000256" key="3">
    <source>
        <dbReference type="ARBA" id="ARBA00022801"/>
    </source>
</evidence>
<keyword evidence="3" id="KW-0378">Hydrolase</keyword>
<feature type="compositionally biased region" description="Pro residues" evidence="4">
    <location>
        <begin position="1"/>
        <end position="13"/>
    </location>
</feature>
<feature type="region of interest" description="Disordered" evidence="4">
    <location>
        <begin position="1"/>
        <end position="145"/>
    </location>
</feature>
<evidence type="ECO:0000313" key="9">
    <source>
        <dbReference type="Proteomes" id="UP000076842"/>
    </source>
</evidence>
<dbReference type="InterPro" id="IPR003653">
    <property type="entry name" value="Peptidase_C48_C"/>
</dbReference>
<protein>
    <recommendedName>
        <fullName evidence="5">Ubiquitin-like protease family profile domain-containing protein</fullName>
    </recommendedName>
</protein>